<feature type="compositionally biased region" description="Basic residues" evidence="1">
    <location>
        <begin position="588"/>
        <end position="605"/>
    </location>
</feature>
<sequence length="676" mass="74878">MCRRNGSFTLEVHTTLANPEAIEPDEIQAQPRRIQQQQQLLDDETQALQVELSNLLDGARQTETKMVEMSALNHLMATHVLQQAQQIEFLYDQAVEATKNVELSQAIRRNSSSRTFLLLFCFVLTFSVLFLDWIQRRETSIEGNDDLNLKAINASVGRLVWVRLRNASWWPAQTLLLEELPETSLLTPQVGTPIKLLGRDDVNVEWYVLEKSKSVKAFRCGEYDAHIEKAKAVAAAKATKKKTAKLTRRENAINIALQIENAHLCSSEEDGLDSAPDPTMSFQETLLKVQPKRRRRTPNDSEDDGTEGIKRMRGLEDIGKEHDVGAIVVYRQLVGCDSVSNGGDKACSPLSLKRKRSQVVINANDCSKRKTRRRQLTKVLESTTIFCVPVTSGMEPVESRKSVSVVINNSSDSTGVSCENVVGAKAKDSDISSLSVSAEDDPSYQLHDVPLTGKAVNGSACSTNPPDTQLVICDLNRIEKSTSEWQLKGKRNSRQMSKKQEARRFVYGEEANNSSPLPLPALFEVKIEVKASSNKPRVPLVSRMSELNGKAIVGHPVSVEALKEEGYCNGTVMSQDVVKAKPLLSEKKSKKRKSQGAFGKSKKKSSSSLVSIKTRRLSTLTSQKLTGRSKMQTTGKAKETVVACIPLKVVFSRINQVLKGSARQTQHRPLPSAVKT</sequence>
<keyword evidence="2" id="KW-0472">Membrane</keyword>
<dbReference type="PROSITE" id="PS50812">
    <property type="entry name" value="PWWP"/>
    <property type="match status" value="1"/>
</dbReference>
<organism evidence="4 5">
    <name type="scientific">Brassica cretica</name>
    <name type="common">Mustard</name>
    <dbReference type="NCBI Taxonomy" id="69181"/>
    <lineage>
        <taxon>Eukaryota</taxon>
        <taxon>Viridiplantae</taxon>
        <taxon>Streptophyta</taxon>
        <taxon>Embryophyta</taxon>
        <taxon>Tracheophyta</taxon>
        <taxon>Spermatophyta</taxon>
        <taxon>Magnoliopsida</taxon>
        <taxon>eudicotyledons</taxon>
        <taxon>Gunneridae</taxon>
        <taxon>Pentapetalae</taxon>
        <taxon>rosids</taxon>
        <taxon>malvids</taxon>
        <taxon>Brassicales</taxon>
        <taxon>Brassicaceae</taxon>
        <taxon>Brassiceae</taxon>
        <taxon>Brassica</taxon>
    </lineage>
</organism>
<dbReference type="InterPro" id="IPR000313">
    <property type="entry name" value="PWWP_dom"/>
</dbReference>
<gene>
    <name evidence="4" type="ORF">DY000_02059956</name>
</gene>
<feature type="domain" description="PWWP" evidence="3">
    <location>
        <begin position="156"/>
        <end position="218"/>
    </location>
</feature>
<dbReference type="InterPro" id="IPR044679">
    <property type="entry name" value="PWWP2-like"/>
</dbReference>
<evidence type="ECO:0000256" key="1">
    <source>
        <dbReference type="SAM" id="MobiDB-lite"/>
    </source>
</evidence>
<accession>A0ABQ7AYS6</accession>
<comment type="caution">
    <text evidence="4">The sequence shown here is derived from an EMBL/GenBank/DDBJ whole genome shotgun (WGS) entry which is preliminary data.</text>
</comment>
<dbReference type="Gene3D" id="2.30.30.140">
    <property type="match status" value="1"/>
</dbReference>
<dbReference type="PANTHER" id="PTHR33697">
    <property type="entry name" value="T17B22.17 PROTEIN-RELATED"/>
    <property type="match status" value="1"/>
</dbReference>
<reference evidence="4 5" key="1">
    <citation type="journal article" date="2020" name="BMC Genomics">
        <title>Intraspecific diversification of the crop wild relative Brassica cretica Lam. using demographic model selection.</title>
        <authorList>
            <person name="Kioukis A."/>
            <person name="Michalopoulou V.A."/>
            <person name="Briers L."/>
            <person name="Pirintsos S."/>
            <person name="Studholme D.J."/>
            <person name="Pavlidis P."/>
            <person name="Sarris P.F."/>
        </authorList>
    </citation>
    <scope>NUCLEOTIDE SEQUENCE [LARGE SCALE GENOMIC DNA]</scope>
    <source>
        <strain evidence="5">cv. PFS-1207/04</strain>
    </source>
</reference>
<dbReference type="SUPFAM" id="SSF63748">
    <property type="entry name" value="Tudor/PWWP/MBT"/>
    <property type="match status" value="1"/>
</dbReference>
<feature type="transmembrane region" description="Helical" evidence="2">
    <location>
        <begin position="116"/>
        <end position="134"/>
    </location>
</feature>
<evidence type="ECO:0000313" key="5">
    <source>
        <dbReference type="Proteomes" id="UP000266723"/>
    </source>
</evidence>
<evidence type="ECO:0000256" key="2">
    <source>
        <dbReference type="SAM" id="Phobius"/>
    </source>
</evidence>
<proteinExistence type="predicted"/>
<dbReference type="EMBL" id="QGKV02001556">
    <property type="protein sequence ID" value="KAF3519340.1"/>
    <property type="molecule type" value="Genomic_DNA"/>
</dbReference>
<protein>
    <recommendedName>
        <fullName evidence="3">PWWP domain-containing protein</fullName>
    </recommendedName>
</protein>
<dbReference type="PANTHER" id="PTHR33697:SF8">
    <property type="entry name" value="PWWP DOMAIN-CONTAINING PROTEIN"/>
    <property type="match status" value="1"/>
</dbReference>
<feature type="region of interest" description="Disordered" evidence="1">
    <location>
        <begin position="289"/>
        <end position="311"/>
    </location>
</feature>
<evidence type="ECO:0000259" key="3">
    <source>
        <dbReference type="PROSITE" id="PS50812"/>
    </source>
</evidence>
<keyword evidence="2" id="KW-0812">Transmembrane</keyword>
<dbReference type="CDD" id="cd05162">
    <property type="entry name" value="PWWP"/>
    <property type="match status" value="1"/>
</dbReference>
<name>A0ABQ7AYS6_BRACR</name>
<keyword evidence="5" id="KW-1185">Reference proteome</keyword>
<dbReference type="Proteomes" id="UP000266723">
    <property type="component" value="Unassembled WGS sequence"/>
</dbReference>
<feature type="region of interest" description="Disordered" evidence="1">
    <location>
        <begin position="583"/>
        <end position="613"/>
    </location>
</feature>
<keyword evidence="2" id="KW-1133">Transmembrane helix</keyword>
<evidence type="ECO:0000313" key="4">
    <source>
        <dbReference type="EMBL" id="KAF3519340.1"/>
    </source>
</evidence>
<dbReference type="Pfam" id="PF00855">
    <property type="entry name" value="PWWP"/>
    <property type="match status" value="1"/>
</dbReference>